<dbReference type="HOGENOM" id="CLU_427140_0_0_1"/>
<dbReference type="Pfam" id="PF00646">
    <property type="entry name" value="F-box"/>
    <property type="match status" value="1"/>
</dbReference>
<evidence type="ECO:0000313" key="3">
    <source>
        <dbReference type="Proteomes" id="UP000008281"/>
    </source>
</evidence>
<dbReference type="EMBL" id="DS268506">
    <property type="protein sequence ID" value="EFP13504.1"/>
    <property type="molecule type" value="Genomic_DNA"/>
</dbReference>
<dbReference type="InterPro" id="IPR012885">
    <property type="entry name" value="F-box_Sdz-33"/>
</dbReference>
<sequence>MTTAFPLLRLPYLVLMPVLEQMEITERISLSILSKRVRKFVKLLKMKWKYVNLRLDDNRIEMKVFSDNSEEFAIVKHILNDQFNYLFYQYQGYFTGCTGSPFPVDYVLSIMDVMHCKSINQFIVAEHSELDSIPIIAKLPKIDEVVVENRWSSNVLFDKTLFQKRKKTSQSSENCFASIFCSYYLPGASKITSPSENSQGEFLHQYRVAVVRRGLTTTEPDIFIDPPHLYFHSSNRDDDCISSSSSSVPCTYACLGTNGIYGKVSRNFCFVYYEFAYSVQGKIARCSGLHCRFSPNVPRMFLKLLKMKCEYIKLRLKDNRIEMGVLFDNSEKFKVDILMIGDQEVLLIGYYQNLKCEQIYIRWLPGTLPPMDYVFPIMDVTHCKSIKKLIFPEVSEFDPGYDTTIPLLAKLPKIDEVIVEDFTSYCFSSGSWLQNVLRIVFPVTSAVSINYHALKPEDLREIIRGNFESVTVRKYHADYMPNHDMKFSLNDLKMTNVRSLKLAGPAFTLEDLIRYFKLWKKKKSNPRLKYLQVAIRKSERSEIMRTFLKEFKVVLMNPTRTKDIKPFISEIENERFPTELYISRADGRGATVRIGTEGTVCFYVCPESTNDTTNREPNQSLFMRKFPFISNFYNSCVERFK</sequence>
<gene>
    <name evidence="2" type="ORF">CRE_10465</name>
</gene>
<dbReference type="PANTHER" id="PTHR22899:SF0">
    <property type="entry name" value="F-BOX ASSOCIATED DOMAIN-CONTAINING PROTEIN-RELATED"/>
    <property type="match status" value="1"/>
</dbReference>
<dbReference type="InterPro" id="IPR001810">
    <property type="entry name" value="F-box_dom"/>
</dbReference>
<keyword evidence="3" id="KW-1185">Reference proteome</keyword>
<evidence type="ECO:0000313" key="2">
    <source>
        <dbReference type="EMBL" id="EFP13504.1"/>
    </source>
</evidence>
<dbReference type="Proteomes" id="UP000008281">
    <property type="component" value="Unassembled WGS sequence"/>
</dbReference>
<protein>
    <recommendedName>
        <fullName evidence="1">F-box domain-containing protein</fullName>
    </recommendedName>
</protein>
<dbReference type="PANTHER" id="PTHR22899">
    <property type="entry name" value="CYCLIN-RELATED F-BOX FAMILY"/>
    <property type="match status" value="1"/>
</dbReference>
<evidence type="ECO:0000259" key="1">
    <source>
        <dbReference type="PROSITE" id="PS50181"/>
    </source>
</evidence>
<dbReference type="OrthoDB" id="5910664at2759"/>
<name>E3N0M9_CAERE</name>
<dbReference type="Pfam" id="PF07735">
    <property type="entry name" value="FBA_2"/>
    <property type="match status" value="1"/>
</dbReference>
<organism evidence="3">
    <name type="scientific">Caenorhabditis remanei</name>
    <name type="common">Caenorhabditis vulgaris</name>
    <dbReference type="NCBI Taxonomy" id="31234"/>
    <lineage>
        <taxon>Eukaryota</taxon>
        <taxon>Metazoa</taxon>
        <taxon>Ecdysozoa</taxon>
        <taxon>Nematoda</taxon>
        <taxon>Chromadorea</taxon>
        <taxon>Rhabditida</taxon>
        <taxon>Rhabditina</taxon>
        <taxon>Rhabditomorpha</taxon>
        <taxon>Rhabditoidea</taxon>
        <taxon>Rhabditidae</taxon>
        <taxon>Peloderinae</taxon>
        <taxon>Caenorhabditis</taxon>
    </lineage>
</organism>
<dbReference type="InterPro" id="IPR053222">
    <property type="entry name" value="Zygotic_Embryogenesis-Asso"/>
</dbReference>
<dbReference type="InParanoid" id="E3N0M9"/>
<feature type="domain" description="F-box" evidence="1">
    <location>
        <begin position="4"/>
        <end position="51"/>
    </location>
</feature>
<dbReference type="AlphaFoldDB" id="E3N0M9"/>
<dbReference type="PROSITE" id="PS50181">
    <property type="entry name" value="FBOX"/>
    <property type="match status" value="1"/>
</dbReference>
<accession>E3N0M9</accession>
<reference evidence="2" key="1">
    <citation type="submission" date="2007-07" db="EMBL/GenBank/DDBJ databases">
        <title>PCAP assembly of the Caenorhabditis remanei genome.</title>
        <authorList>
            <consortium name="The Caenorhabditis remanei Sequencing Consortium"/>
            <person name="Wilson R.K."/>
        </authorList>
    </citation>
    <scope>NUCLEOTIDE SEQUENCE [LARGE SCALE GENOMIC DNA]</scope>
    <source>
        <strain evidence="2">PB4641</strain>
    </source>
</reference>
<proteinExistence type="predicted"/>